<dbReference type="InterPro" id="IPR001296">
    <property type="entry name" value="Glyco_trans_1"/>
</dbReference>
<feature type="domain" description="Glycosyltransferase subfamily 4-like N-terminal" evidence="2">
    <location>
        <begin position="13"/>
        <end position="176"/>
    </location>
</feature>
<dbReference type="CDD" id="cd03811">
    <property type="entry name" value="GT4_GT28_WabH-like"/>
    <property type="match status" value="1"/>
</dbReference>
<evidence type="ECO:0000313" key="3">
    <source>
        <dbReference type="EMBL" id="QBC42815.1"/>
    </source>
</evidence>
<dbReference type="SUPFAM" id="SSF53756">
    <property type="entry name" value="UDP-Glycosyltransferase/glycogen phosphorylase"/>
    <property type="match status" value="1"/>
</dbReference>
<feature type="domain" description="Glycosyl transferase family 1" evidence="1">
    <location>
        <begin position="208"/>
        <end position="345"/>
    </location>
</feature>
<dbReference type="KEGG" id="ifl:C1H71_04110"/>
<name>A0A7G3G7J9_9NEIS</name>
<dbReference type="Pfam" id="PF13439">
    <property type="entry name" value="Glyco_transf_4"/>
    <property type="match status" value="1"/>
</dbReference>
<evidence type="ECO:0000259" key="1">
    <source>
        <dbReference type="Pfam" id="PF00534"/>
    </source>
</evidence>
<evidence type="ECO:0000259" key="2">
    <source>
        <dbReference type="Pfam" id="PF13439"/>
    </source>
</evidence>
<gene>
    <name evidence="3" type="ORF">C1H71_04110</name>
</gene>
<sequence>MKIVFLVRDLGLGGVERCVALVSEGLIARGMDVSIVMLGGSRNLWAARTGTAKVIDLSNVWQGKKPWTWLAGWLATRRIIKDADLVIPATFLMPLYMAYAATRGLKNTRIMGWVHGPLYELDRFATMNPIHRHACQFIYRRLDELIFVSEHARDSLARWLKQPIQDGWRVLPNFVDEGVISATSALEPRGQDTPLCPPNENHQSLSSQALQLLFVGRIASEKQPHLWLDTLASLNQRGVQAELTIVGDGPMEQWLRSEAHQRGLASQIRFAGHQNHVSAYLASADVLLLTSNFEGCPLVVLEAMPLGVVVASTNAGGVYELFGKRRAEFVTNTASGEALATLIISQHRPELSSWLKQRAKHYSASQILQQWMDLCEQ</sequence>
<dbReference type="Gene3D" id="3.40.50.2000">
    <property type="entry name" value="Glycogen Phosphorylase B"/>
    <property type="match status" value="2"/>
</dbReference>
<organism evidence="3 4">
    <name type="scientific">Iodobacter fluviatilis</name>
    <dbReference type="NCBI Taxonomy" id="537"/>
    <lineage>
        <taxon>Bacteria</taxon>
        <taxon>Pseudomonadati</taxon>
        <taxon>Pseudomonadota</taxon>
        <taxon>Betaproteobacteria</taxon>
        <taxon>Neisseriales</taxon>
        <taxon>Chitinibacteraceae</taxon>
        <taxon>Iodobacter</taxon>
    </lineage>
</organism>
<dbReference type="EMBL" id="CP025781">
    <property type="protein sequence ID" value="QBC42815.1"/>
    <property type="molecule type" value="Genomic_DNA"/>
</dbReference>
<accession>A0A7G3G7J9</accession>
<dbReference type="Proteomes" id="UP000515917">
    <property type="component" value="Chromosome"/>
</dbReference>
<keyword evidence="4" id="KW-1185">Reference proteome</keyword>
<dbReference type="AlphaFoldDB" id="A0A7G3G7J9"/>
<reference evidence="3 4" key="1">
    <citation type="submission" date="2018-01" db="EMBL/GenBank/DDBJ databases">
        <title>Genome sequence of Iodobacter sp. strain PCH194 isolated from Indian Trans-Himalaya.</title>
        <authorList>
            <person name="Kumar V."/>
            <person name="Thakur V."/>
            <person name="Kumar S."/>
            <person name="Singh D."/>
        </authorList>
    </citation>
    <scope>NUCLEOTIDE SEQUENCE [LARGE SCALE GENOMIC DNA]</scope>
    <source>
        <strain evidence="3 4">PCH194</strain>
    </source>
</reference>
<dbReference type="Pfam" id="PF00534">
    <property type="entry name" value="Glycos_transf_1"/>
    <property type="match status" value="1"/>
</dbReference>
<proteinExistence type="predicted"/>
<evidence type="ECO:0000313" key="4">
    <source>
        <dbReference type="Proteomes" id="UP000515917"/>
    </source>
</evidence>
<protein>
    <submittedName>
        <fullName evidence="3">Uncharacterized protein</fullName>
    </submittedName>
</protein>
<dbReference type="RefSeq" id="WP_130105431.1">
    <property type="nucleotide sequence ID" value="NZ_CP025781.1"/>
</dbReference>
<dbReference type="GO" id="GO:0016757">
    <property type="term" value="F:glycosyltransferase activity"/>
    <property type="evidence" value="ECO:0007669"/>
    <property type="project" value="InterPro"/>
</dbReference>
<dbReference type="InterPro" id="IPR028098">
    <property type="entry name" value="Glyco_trans_4-like_N"/>
</dbReference>
<dbReference type="PANTHER" id="PTHR12526">
    <property type="entry name" value="GLYCOSYLTRANSFERASE"/>
    <property type="match status" value="1"/>
</dbReference>